<name>A0AAQ3K9H8_9LILI</name>
<accession>A0AAQ3K9H8</accession>
<dbReference type="EMBL" id="CP136893">
    <property type="protein sequence ID" value="WOL04494.1"/>
    <property type="molecule type" value="Genomic_DNA"/>
</dbReference>
<dbReference type="InterPro" id="IPR038925">
    <property type="entry name" value="At3g17800-like"/>
</dbReference>
<sequence>MPPATVIACLSYETTLPWRSDEEESAIKQACQMSPDSPGISHLEVVSSWSSSNFHECGFGNRSKSYRSYVMSFDYDTLQRYSIIRSKEAFTIIEKHTKALFGRPEIVITQKEPLILPKTNS</sequence>
<dbReference type="Proteomes" id="UP001327560">
    <property type="component" value="Chromosome 4"/>
</dbReference>
<gene>
    <name evidence="1" type="ORF">Cni_G13215</name>
</gene>
<keyword evidence="2" id="KW-1185">Reference proteome</keyword>
<organism evidence="1 2">
    <name type="scientific">Canna indica</name>
    <name type="common">Indian-shot</name>
    <dbReference type="NCBI Taxonomy" id="4628"/>
    <lineage>
        <taxon>Eukaryota</taxon>
        <taxon>Viridiplantae</taxon>
        <taxon>Streptophyta</taxon>
        <taxon>Embryophyta</taxon>
        <taxon>Tracheophyta</taxon>
        <taxon>Spermatophyta</taxon>
        <taxon>Magnoliopsida</taxon>
        <taxon>Liliopsida</taxon>
        <taxon>Zingiberales</taxon>
        <taxon>Cannaceae</taxon>
        <taxon>Canna</taxon>
    </lineage>
</organism>
<reference evidence="1 2" key="1">
    <citation type="submission" date="2023-10" db="EMBL/GenBank/DDBJ databases">
        <title>Chromosome-scale genome assembly provides insights into flower coloration mechanisms of Canna indica.</title>
        <authorList>
            <person name="Li C."/>
        </authorList>
    </citation>
    <scope>NUCLEOTIDE SEQUENCE [LARGE SCALE GENOMIC DNA]</scope>
    <source>
        <tissue evidence="1">Flower</tissue>
    </source>
</reference>
<dbReference type="PANTHER" id="PTHR31808">
    <property type="entry name" value="EXPRESSED PROTEIN"/>
    <property type="match status" value="1"/>
</dbReference>
<evidence type="ECO:0000313" key="2">
    <source>
        <dbReference type="Proteomes" id="UP001327560"/>
    </source>
</evidence>
<evidence type="ECO:0000313" key="1">
    <source>
        <dbReference type="EMBL" id="WOL04494.1"/>
    </source>
</evidence>
<protein>
    <submittedName>
        <fullName evidence="1">Uncharacterized protein</fullName>
    </submittedName>
</protein>
<dbReference type="PANTHER" id="PTHR31808:SF4">
    <property type="entry name" value="LIGASE, PUTATIVE (DUF760)-RELATED"/>
    <property type="match status" value="1"/>
</dbReference>
<proteinExistence type="predicted"/>
<dbReference type="AlphaFoldDB" id="A0AAQ3K9H8"/>